<sequence length="1837" mass="199341">MSTRKRHRTKQNLFRPIWRLSINSLTRIFKWLLRCYILILRGISGRQPHLAKSGFILPTVAMVTLVVVLLTTALVFRSFDRAGKASNVRVNQAVLKAAEPALDRARAKIDALFNDPKLPRTTPSDIALYNAFISDKYTLGDETRLKLAFDINNTNGIQKQPNTEYKLENDETLNTAWKFPVDTDNNGKLDSYTLYGIYFRNPSRATDGKFNRARNPLEARTPPMTGSIGNECANASGTSASLIGDSSWFKSDGKLIKNFFVYTTTVPITSNPTDTTNYEKYSGNTSFSALEFQQDRSRIPLVSNAALFQDDIILTPGPSLYLNGRVFTNGNLLLGGNTGVRLFQVSSAYSCFYKEENSKITVGGNVANGGITDEDDNAADVTVDLFKGAGVLVGPSFSNTTGTISETNKSVNVGGGKTVAYNDAAYNKRIALMKEKALTYSTNGGTVTSYTNLPTVSSVNAVSQYPSEVKVGFEQKLTASGGSLNAQDALAEEIEIYLRNHIRRVPYGEITSYAGTGALGSYTSSNVFTSGTIEPPAAWQEITNTSPLSLLTAQLPQTQPEKQQEAKKEKYVGDRILVGNNLPAYWKKDGVYVSGSNEKQFLDTTGTIKWTEPNTEPRYRTTRVEILPDLGVSERNGFWENAAAQQPESDVSNVGGLRVITGAGIYVDDDGSATVGTPSFVRNTYSFLPKPTWDTNIVSNPTSIEQFTTASINSGNENIVAWTDLMPMTGGASEIAGSNRKGDLLMRATAVYHHKDSSYTVSATNSYLNRTPLACVSSYFDPTNATTAKNKLNHNTGYGVDTTNGRSNNGIVYSAPYSTDSARITEVGTYRTQLNQQARLVFPNGRIVNQPLRDALKKIDASGTRSLADNSALDTAICSLKILDGTLSVASSPPLPHGTIKEAAFLEGREIKAIDKTTGSSEYDIELEQRQPLEIRVTDLDMNQLKITTIGGSTRQEYLLPNSGLIYATRDDALLDLSDTSADLSSRKLLSPTDFKVDPTRRPNGIRLINGSNLARVNAYREEEKGLILVSDLAVFVKADTNNGFNLHRTPAGTTVEEFENPLDDDWGDFYTRGDGSAGNGRNTNFACRSGQTGCATGSTDGDTWRQAAIYADAVKLLSSSFQDGFRNQGDFDLGNNTGGNFADTRKKIGFWNNGFVTSADWADSSGYASSRNSYLTNGVTPVQRRVNFPEYLMEVCTKLPVSTCGANDWYVNPETNLKASDATTIGAAFNINTHKAGTTATLAAADYRRYPRRIAVLRKTDGSNRLILTDSTDKANPIPIGINSSGNITPYPYQNYSSGATTYNAYNSSSNKPRNSDSTLWYRMSSDANDPTNRTDRSTDRYGKNFPLQYMTGSGLLLPETVCVKKTVTAGSLVPCPTSWDSTVANLNLPTSDKASTYAVCVFASNKGSTKKYKTVGDTGFVGNCPGNNSNTSTVSGVIKGTRDILDSLTSPVPTGSLTAAGGTLTAAADVNVYQIPSAVKQFNNNATINLNSGSNPNAVFILKAPSGSFSFGDSKCSTSCGGVKVVLTNVEPNNVFWILDGGSVKFEDVTSSHEIKGTVFGGSSMHMGNNTEIEGRLLGNSNAVQFSNPSTSNVTAIVSSDQPLFIPVLQIHSPQGTPGDSTTDLPDDGKIEEKWTQLVSAETSQFNAAFVAGNMPSRPEEKPDDFENFVRFLESWRDPSNFSQKRNMKIQGGFIQLKRSTYATGPAAAVLNKRKTSGNAAYNNGEMSVFNYKYTAYNNNTGDANHTNETPYTEAPNRLWGFDVAILSQPSDLFSERFSTLPTAPPNEYFRQVGRDDLWVQYLLCAAQGSGSSYSYAVDGSERPSICPALSSYND</sequence>
<keyword evidence="2" id="KW-0732">Signal</keyword>
<dbReference type="NCBIfam" id="NF038301">
    <property type="entry name" value="EPS_HpsA"/>
    <property type="match status" value="1"/>
</dbReference>
<evidence type="ECO:0000256" key="3">
    <source>
        <dbReference type="SAM" id="Phobius"/>
    </source>
</evidence>
<dbReference type="InterPro" id="IPR021884">
    <property type="entry name" value="Ice-bd_prot"/>
</dbReference>
<keyword evidence="5" id="KW-1185">Reference proteome</keyword>
<feature type="transmembrane region" description="Helical" evidence="3">
    <location>
        <begin position="55"/>
        <end position="76"/>
    </location>
</feature>
<dbReference type="OrthoDB" id="468482at2"/>
<keyword evidence="3" id="KW-0812">Transmembrane</keyword>
<dbReference type="EMBL" id="JTJC03000001">
    <property type="protein sequence ID" value="NHC34241.1"/>
    <property type="molecule type" value="Genomic_DNA"/>
</dbReference>
<proteinExistence type="inferred from homology"/>
<protein>
    <submittedName>
        <fullName evidence="4">Uncharacterized protein</fullName>
    </submittedName>
</protein>
<dbReference type="RefSeq" id="WP_132866684.1">
    <property type="nucleotide sequence ID" value="NZ_JTJC03000001.1"/>
</dbReference>
<evidence type="ECO:0000256" key="2">
    <source>
        <dbReference type="ARBA" id="ARBA00022729"/>
    </source>
</evidence>
<evidence type="ECO:0000313" key="5">
    <source>
        <dbReference type="Proteomes" id="UP000031532"/>
    </source>
</evidence>
<gene>
    <name evidence="4" type="ORF">QH73_0006140</name>
</gene>
<dbReference type="Pfam" id="PF11999">
    <property type="entry name" value="Ice_binding"/>
    <property type="match status" value="1"/>
</dbReference>
<dbReference type="Proteomes" id="UP000031532">
    <property type="component" value="Unassembled WGS sequence"/>
</dbReference>
<dbReference type="InterPro" id="IPR049774">
    <property type="entry name" value="EPS_HpsA-like"/>
</dbReference>
<evidence type="ECO:0000256" key="1">
    <source>
        <dbReference type="ARBA" id="ARBA00005445"/>
    </source>
</evidence>
<evidence type="ECO:0000313" key="4">
    <source>
        <dbReference type="EMBL" id="NHC34241.1"/>
    </source>
</evidence>
<keyword evidence="3" id="KW-1133">Transmembrane helix</keyword>
<comment type="similarity">
    <text evidence="1">Belongs to the ice-binding protein family.</text>
</comment>
<keyword evidence="3" id="KW-0472">Membrane</keyword>
<reference evidence="4 5" key="1">
    <citation type="journal article" date="2015" name="Genome Announc.">
        <title>Draft Genome Sequence of the Terrestrial Cyanobacterium Scytonema millei VB511283, Isolated from Eastern India.</title>
        <authorList>
            <person name="Sen D."/>
            <person name="Chandrababunaidu M.M."/>
            <person name="Singh D."/>
            <person name="Sanghi N."/>
            <person name="Ghorai A."/>
            <person name="Mishra G.P."/>
            <person name="Madduluri M."/>
            <person name="Adhikary S.P."/>
            <person name="Tripathy S."/>
        </authorList>
    </citation>
    <scope>NUCLEOTIDE SEQUENCE [LARGE SCALE GENOMIC DNA]</scope>
    <source>
        <strain evidence="4 5">VB511283</strain>
    </source>
</reference>
<name>A0A9X5E2Y5_9CYAN</name>
<organism evidence="4 5">
    <name type="scientific">Scytonema millei VB511283</name>
    <dbReference type="NCBI Taxonomy" id="1245923"/>
    <lineage>
        <taxon>Bacteria</taxon>
        <taxon>Bacillati</taxon>
        <taxon>Cyanobacteriota</taxon>
        <taxon>Cyanophyceae</taxon>
        <taxon>Nostocales</taxon>
        <taxon>Scytonemataceae</taxon>
        <taxon>Scytonema</taxon>
    </lineage>
</organism>
<comment type="caution">
    <text evidence="4">The sequence shown here is derived from an EMBL/GenBank/DDBJ whole genome shotgun (WGS) entry which is preliminary data.</text>
</comment>
<accession>A0A9X5E2Y5</accession>